<keyword evidence="5 10" id="KW-0028">Amino-acid biosynthesis</keyword>
<dbReference type="AlphaFoldDB" id="A0A172UNY5"/>
<dbReference type="EC" id="3.6.1.31" evidence="3 10"/>
<dbReference type="GO" id="GO:0005737">
    <property type="term" value="C:cytoplasm"/>
    <property type="evidence" value="ECO:0007669"/>
    <property type="project" value="UniProtKB-SubCell"/>
</dbReference>
<evidence type="ECO:0000256" key="10">
    <source>
        <dbReference type="HAMAP-Rule" id="MF_01020"/>
    </source>
</evidence>
<dbReference type="Gene3D" id="1.10.287.1080">
    <property type="entry name" value="MazG-like"/>
    <property type="match status" value="1"/>
</dbReference>
<dbReference type="KEGG" id="madi:A7U43_16785"/>
<comment type="similarity">
    <text evidence="10">Belongs to the PRA-PH family.</text>
</comment>
<dbReference type="SUPFAM" id="SSF101386">
    <property type="entry name" value="all-alpha NTP pyrophosphatases"/>
    <property type="match status" value="1"/>
</dbReference>
<dbReference type="NCBIfam" id="NF001610">
    <property type="entry name" value="PRK00400.1-1"/>
    <property type="match status" value="1"/>
</dbReference>
<dbReference type="CDD" id="cd11547">
    <property type="entry name" value="NTP-PPase_HisE"/>
    <property type="match status" value="1"/>
</dbReference>
<dbReference type="STRING" id="1682113.A7U43_16785"/>
<sequence length="93" mass="10160">MKESQLVKTFDALFAELSEKAQTRPAGSGTVAALEAGVHGLGKKILEEAGEVWLAAEHESDEALAEEISQLLYWTQVLMLSRGLGLDDVYRKL</sequence>
<comment type="subcellular location">
    <subcellularLocation>
        <location evidence="10">Cytoplasm</location>
    </subcellularLocation>
</comment>
<accession>A0A172UNY5</accession>
<dbReference type="RefSeq" id="WP_067997449.1">
    <property type="nucleotide sequence ID" value="NZ_CP015596.1"/>
</dbReference>
<keyword evidence="9 10" id="KW-0368">Histidine biosynthesis</keyword>
<keyword evidence="12" id="KW-1185">Reference proteome</keyword>
<dbReference type="HAMAP" id="MF_01020">
    <property type="entry name" value="HisE"/>
    <property type="match status" value="1"/>
</dbReference>
<evidence type="ECO:0000256" key="8">
    <source>
        <dbReference type="ARBA" id="ARBA00022840"/>
    </source>
</evidence>
<gene>
    <name evidence="10" type="primary">hisE</name>
    <name evidence="11" type="ORF">A7U43_16785</name>
</gene>
<evidence type="ECO:0000256" key="4">
    <source>
        <dbReference type="ARBA" id="ARBA00013336"/>
    </source>
</evidence>
<comment type="pathway">
    <text evidence="2 10">Amino-acid biosynthesis; L-histidine biosynthesis; L-histidine from 5-phospho-alpha-D-ribose 1-diphosphate: step 2/9.</text>
</comment>
<dbReference type="InterPro" id="IPR021130">
    <property type="entry name" value="PRib-ATP_PPHydrolase-like"/>
</dbReference>
<dbReference type="Pfam" id="PF01503">
    <property type="entry name" value="PRA-PH"/>
    <property type="match status" value="1"/>
</dbReference>
<dbReference type="OrthoDB" id="3212875at2"/>
<evidence type="ECO:0000313" key="12">
    <source>
        <dbReference type="Proteomes" id="UP000077143"/>
    </source>
</evidence>
<reference evidence="11 12" key="1">
    <citation type="submission" date="2016-05" db="EMBL/GenBank/DDBJ databases">
        <title>Complete genome sequence of a phthalic acid esters degrading Mycobacterium sp. YC-RL4.</title>
        <authorList>
            <person name="Ren L."/>
            <person name="Fan S."/>
            <person name="Ruth N."/>
            <person name="Jia Y."/>
            <person name="Wang J."/>
            <person name="Qiao C."/>
        </authorList>
    </citation>
    <scope>NUCLEOTIDE SEQUENCE [LARGE SCALE GENOMIC DNA]</scope>
    <source>
        <strain evidence="11 12">YC-RL4</strain>
    </source>
</reference>
<keyword evidence="10" id="KW-0963">Cytoplasm</keyword>
<evidence type="ECO:0000313" key="11">
    <source>
        <dbReference type="EMBL" id="ANE80736.1"/>
    </source>
</evidence>
<dbReference type="PANTHER" id="PTHR42945">
    <property type="entry name" value="HISTIDINE BIOSYNTHESIS BIFUNCTIONAL PROTEIN"/>
    <property type="match status" value="1"/>
</dbReference>
<dbReference type="GO" id="GO:0005524">
    <property type="term" value="F:ATP binding"/>
    <property type="evidence" value="ECO:0007669"/>
    <property type="project" value="UniProtKB-KW"/>
</dbReference>
<evidence type="ECO:0000256" key="6">
    <source>
        <dbReference type="ARBA" id="ARBA00022741"/>
    </source>
</evidence>
<organism evidence="11 12">
    <name type="scientific">Mycobacterium adipatum</name>
    <dbReference type="NCBI Taxonomy" id="1682113"/>
    <lineage>
        <taxon>Bacteria</taxon>
        <taxon>Bacillati</taxon>
        <taxon>Actinomycetota</taxon>
        <taxon>Actinomycetes</taxon>
        <taxon>Mycobacteriales</taxon>
        <taxon>Mycobacteriaceae</taxon>
        <taxon>Mycobacterium</taxon>
    </lineage>
</organism>
<dbReference type="NCBIfam" id="TIGR03188">
    <property type="entry name" value="histidine_hisI"/>
    <property type="match status" value="1"/>
</dbReference>
<evidence type="ECO:0000256" key="2">
    <source>
        <dbReference type="ARBA" id="ARBA00005204"/>
    </source>
</evidence>
<protein>
    <recommendedName>
        <fullName evidence="4 10">Phosphoribosyl-ATP pyrophosphatase</fullName>
        <shortName evidence="10">PRA-PH</shortName>
        <ecNumber evidence="3 10">3.6.1.31</ecNumber>
    </recommendedName>
</protein>
<dbReference type="UniPathway" id="UPA00031">
    <property type="reaction ID" value="UER00007"/>
</dbReference>
<evidence type="ECO:0000256" key="7">
    <source>
        <dbReference type="ARBA" id="ARBA00022801"/>
    </source>
</evidence>
<evidence type="ECO:0000256" key="5">
    <source>
        <dbReference type="ARBA" id="ARBA00022605"/>
    </source>
</evidence>
<evidence type="ECO:0000256" key="9">
    <source>
        <dbReference type="ARBA" id="ARBA00023102"/>
    </source>
</evidence>
<dbReference type="InterPro" id="IPR008179">
    <property type="entry name" value="HisE"/>
</dbReference>
<dbReference type="GO" id="GO:0004636">
    <property type="term" value="F:phosphoribosyl-ATP diphosphatase activity"/>
    <property type="evidence" value="ECO:0007669"/>
    <property type="project" value="UniProtKB-UniRule"/>
</dbReference>
<keyword evidence="8 10" id="KW-0067">ATP-binding</keyword>
<evidence type="ECO:0000256" key="1">
    <source>
        <dbReference type="ARBA" id="ARBA00001460"/>
    </source>
</evidence>
<evidence type="ECO:0000256" key="3">
    <source>
        <dbReference type="ARBA" id="ARBA00012414"/>
    </source>
</evidence>
<dbReference type="EMBL" id="CP015596">
    <property type="protein sequence ID" value="ANE80736.1"/>
    <property type="molecule type" value="Genomic_DNA"/>
</dbReference>
<dbReference type="Proteomes" id="UP000077143">
    <property type="component" value="Chromosome"/>
</dbReference>
<dbReference type="GO" id="GO:0000105">
    <property type="term" value="P:L-histidine biosynthetic process"/>
    <property type="evidence" value="ECO:0007669"/>
    <property type="project" value="UniProtKB-UniRule"/>
</dbReference>
<proteinExistence type="inferred from homology"/>
<name>A0A172UNY5_9MYCO</name>
<keyword evidence="7 10" id="KW-0378">Hydrolase</keyword>
<comment type="catalytic activity">
    <reaction evidence="1 10">
        <text>1-(5-phospho-beta-D-ribosyl)-ATP + H2O = 1-(5-phospho-beta-D-ribosyl)-5'-AMP + diphosphate + H(+)</text>
        <dbReference type="Rhea" id="RHEA:22828"/>
        <dbReference type="ChEBI" id="CHEBI:15377"/>
        <dbReference type="ChEBI" id="CHEBI:15378"/>
        <dbReference type="ChEBI" id="CHEBI:33019"/>
        <dbReference type="ChEBI" id="CHEBI:59457"/>
        <dbReference type="ChEBI" id="CHEBI:73183"/>
        <dbReference type="EC" id="3.6.1.31"/>
    </reaction>
</comment>
<dbReference type="PANTHER" id="PTHR42945:SF1">
    <property type="entry name" value="HISTIDINE BIOSYNTHESIS BIFUNCTIONAL PROTEIN HIS7"/>
    <property type="match status" value="1"/>
</dbReference>
<keyword evidence="6 10" id="KW-0547">Nucleotide-binding</keyword>